<feature type="domain" description="PKD" evidence="11">
    <location>
        <begin position="545"/>
        <end position="607"/>
    </location>
</feature>
<feature type="domain" description="REJ" evidence="13">
    <location>
        <begin position="954"/>
        <end position="1650"/>
    </location>
</feature>
<dbReference type="PANTHER" id="PTHR46730:SF2">
    <property type="entry name" value="POLYCYSTIN-1 ISOFORM X1"/>
    <property type="match status" value="1"/>
</dbReference>
<dbReference type="Gene3D" id="2.60.60.20">
    <property type="entry name" value="PLAT/LH2 domain"/>
    <property type="match status" value="1"/>
</dbReference>
<gene>
    <name evidence="14" type="primary">CD109</name>
</gene>
<feature type="domain" description="PLAT" evidence="12">
    <location>
        <begin position="1942"/>
        <end position="2056"/>
    </location>
</feature>
<reference evidence="14" key="2">
    <citation type="submission" date="2025-08" db="UniProtKB">
        <authorList>
            <consortium name="Ensembl"/>
        </authorList>
    </citation>
    <scope>IDENTIFICATION</scope>
</reference>
<feature type="region of interest" description="Disordered" evidence="9">
    <location>
        <begin position="2341"/>
        <end position="2380"/>
    </location>
</feature>
<feature type="transmembrane region" description="Helical" evidence="10">
    <location>
        <begin position="2462"/>
        <end position="2480"/>
    </location>
</feature>
<dbReference type="InterPro" id="IPR042060">
    <property type="entry name" value="PLAT_polycystin1"/>
</dbReference>
<feature type="transmembrane region" description="Helical" evidence="10">
    <location>
        <begin position="2758"/>
        <end position="2779"/>
    </location>
</feature>
<evidence type="ECO:0000256" key="1">
    <source>
        <dbReference type="ARBA" id="ARBA00004141"/>
    </source>
</evidence>
<dbReference type="GO" id="GO:0005929">
    <property type="term" value="C:cilium"/>
    <property type="evidence" value="ECO:0007669"/>
    <property type="project" value="UniProtKB-ARBA"/>
</dbReference>
<feature type="domain" description="PKD" evidence="11">
    <location>
        <begin position="635"/>
        <end position="697"/>
    </location>
</feature>
<comment type="subcellular location">
    <subcellularLocation>
        <location evidence="1">Membrane</location>
        <topology evidence="1">Multi-pass membrane protein</topology>
    </subcellularLocation>
</comment>
<sequence>MEKISGLTVSSNRSIEVGSATDFKAEVSTGTDLLWDFDFGDGSRQENLTDGSISHIYKFPGNYTVEVTVCNSVSKAVQSIIVEVYGLTIRGVLPTECIMSGKDTQFTALVNGNISSLTFHWLFKDSNVTVIGQATAMHIFPSHGIFHVNLTVFSSFTRTSFNTSICVQSPITNVVMQSSQSVVAVGEQICISVLVSPEQMMGYQFKWFSNSYDLAAVTENSERCFVFKDEGVEEVTVTASNKVSNKTAKVNITIQKPVSGLSIRHNSQSDALIVNTVASFWIASCAGTNVSVLWNFGDGSPAEQKHNVSHVFTLLGQFTVTAIAFNAVSRDSTTLTVNVLLPVSDLSLHTSQPYSVVGEETVITAVSSAGISSASYFWTVEGIFLTSQGTHEFRFAFPRPGVYRVSVIAQNLLSKREADILIEAFERIEGLQIECQSLINEKYIPTHEEVLFTTSVTKGSNITFHWLARQSETTQQIAGEGELFHLLPGTLGNLSVQLRAFNVLGEVTKSVSLVVVERVKNAVITVQSNFVAWKKVVNISVFVDTGSDLQYLWHINANLLPLQTQEPFLLYTFPSLGSFLVTVVVWNAVSQSNNTKQFLVQEEVQDVGFQIDNNTHPFYVNASATLSFYGFIHKGNDLHWDWKARTAKQNIFTSTSQTFSYRFPHAGTYQVYLNVSNEISWQMVSHDVTVQDAIKGLVLGNSKSSFCSNEQVTFIPTISRGSNVSFLITFQNKHWTQSHDIFEGQYTTSSLPVGRHIVTVQAFNQVSSAEASSGILITEQVQGLQLVNCCSSTLEAQKGTQFKAEVQSGFPVNYTWMFHLERSRPTWLMGKDVIFTPLDNGSLFVSVSASNGQCSQTVNLTATVEWPVRKVKLVCRSKKIFVEHAVRFSATVGKGSNIKYVWDFGESKELLVTESNAVNHTYYNTGKYKVMVTVFNSVSNVSSQLHIEVEDLQCSSPQASLVQSQSTIFRSRTSFFEVSVNINCSSYKTLYLWEVFTESDCTYGNTDISGNKVILQNLEDATLFLSIPKHALNVGSYCLVFTLSFQETPILLKLKTNITVVHSPLVAFIKGGSHRLWSSLNNLVLDGSNSYDPDIEPGVEDALQYHWTCMTENSKESCFVKQPIRGTSSRMTIPSNHLHPGTIYIFTLTVHKEGRRPSSVNQTVTVSEAHLLPVTIECVSCSVHSSANHISYNTPVVLSGHCGQCDDQAQYKWRAHDQSGLSLVLDEVTTKGKYSRSLVVRSGILQPGQSYYFALDVAQPHSGERGSAILMIQTNNPPHGGLCDLSPESDIQLLETKVTYNCSGWQDDESRVSQLIYTFQVALCQLISTVCPVLTLYRGTQSTFSTLVPVGSPGQRETVSVIRVILLVENHQGAKAVALNRTLTVENPAVNEAASQWLKNKSQTELWGLVQHGNPQEIIPYSIALTSKLNQMDFEWTTEGLMDRREIRENVTEALASLPVSTLLDVDQISATLSQSVSVPSELVRETSQKKVLETVGKMIHVIEKETDPAVLSAADTGRNILNVIGGTLAAASESASGFYPAYSGTLQGTSVISLSALSYAGALMRTLMRSYVSGEVPFLLSTNYITSVGFQGDPSDLLCQSNQITRQSSFPDKSKASHHCQFTMPSSLIARLENTESEVVQVLFGLEKILDANALLEGANPPISTTLVAMELSTPQGQPIPIVGLDPEQAIQVSLPNKYSLDHGNEGVREDGNGTCLTVTLPTKGQLNFTVKVPDSLDENAGLYISFKFTLAPGATPLPVGHVKIEASSAVPRTNASQDSLVREWALTLSHLASSSEETIFLSPLLNGTDTPLSVNLSSSLVDGGPVDVSVCVFSSLCQYYNVKERRWSREGLRPLEGSTLHTALCLTQHLTMFGASLFVHPGAVVLLPPSGEPVRNMVVGIICAALVLIHLLVGLIAHKLDHLDSLRLSQVPLCGRPGLYHYRVLVKTGWRPGAGTTAHAGISLYGVKKSGSHHLQRDGAFQRGSLDQFHVETDDNLGEVWKIRIWHDNTGLDPSWYVQHVVVWDPQTDHMFFFLLDDWLSVDNETNSTVEKEVLACCPEELTLFKRVFTSQLIFGMVDRHLWLSLLERPPHSCFTRGQRATCSALMLHLYLALGALWYGAVGTVGHSGPISAHLVANVETVAVGMTVAVLVFPLQCFLCFLFRKAHSRVTVDMSVPPSPVCHSVEMDVFLGQSEFSCPTFLSLPDSSGRVTDSPSSLPESKALDSSILDFWAASGLAPKKDEAHQEDGIVAWPSCDSLLSLPAGSSPSKPTLAPDACKASSARQLKRKKALMQLHLTPHKSPDRNSNRVQVHSHNLTTLLTLSEEDLLMSIEAAEDTADAKNSNSDSGRDSPRNTSSVSTMRSTSCSSWSEHSEDNSQYGTGLYKCPSVDSMASTFLPSTSPDSTCSSYTTRIGVARSQPGRLLPRWALRVIYPLLAVLLGVCLAVVGLYGSFFSRTVVLMWLVSALSAFLTSALLLEPLKVCVLALIYTVLWRPVDPEVEEQLAQEATVVRPFAEQSGKVRPPCGYGLLQAKEEARKVRALQSLMRHCVWQLLFLLLVLMVNYQDATEQRQARLLHSTIKRRLHASPLGFPNLTSLKDWFDTELWINHTLVPHLHQNPSLRLVGLTQLQYTHALGSQVVHLQSNNSGTIPQLVTAPHMAGKSRKQFEALSIEFTQYHRESALFLCVCIKLKWTRTQAITSCLSIHPLLIPLSVSGLDLQTALPILLLISALLIVLGELWSVATERAQYLHQCHHWFQLLLAFLLLTTAILQLRFLSCASSCVSQLRSQPDNFINFHSAALLSQRSSQCAAILLTLLVLKLLGTLQFVQRWAVIGRVLHRAWRELLPLAVLLLLLLLFCTHLGNVIFSQSVEGFLSAQETSVSVLSFLHGRKVLQRICQLHPILGPLYGLLLMGGGVWLLARLCGAVLIHIYRAEQAELFHPTIKPQDYEMVEFFIKRLKLWMGLTKAKQFRHRVKFKGMDIPPSRFSQESCLSTLSSTVSYSRSRSLSSTFSSPRSLSSALSNRSEDSSVSELGFEVQQYLDSLLPCVTALLSCFDRVNQISEDIYNLEIKLEEVQMRRRNTSINYEKKSERIFGELGISTGADEGRITGEVTHRKTSLHHPKLQVSLPSTLESSVPSVYMFPNTYISYSEFESVAVQPQPASDVYSSEVAAPTPAISVLYSKAPQFEKFPRRRAWHSGSSHSADAAQRTFQLLEVCPCRNGEDNSAFNPRPKSEEGLKRSIRDGIPVKRKAWISERPETE</sequence>
<feature type="compositionally biased region" description="Low complexity" evidence="9">
    <location>
        <begin position="2358"/>
        <end position="2373"/>
    </location>
</feature>
<evidence type="ECO:0000256" key="10">
    <source>
        <dbReference type="SAM" id="Phobius"/>
    </source>
</evidence>
<feature type="transmembrane region" description="Helical" evidence="10">
    <location>
        <begin position="2848"/>
        <end position="2870"/>
    </location>
</feature>
<dbReference type="SUPFAM" id="SSF49299">
    <property type="entry name" value="PKD domain"/>
    <property type="match status" value="6"/>
</dbReference>
<evidence type="ECO:0000259" key="13">
    <source>
        <dbReference type="PROSITE" id="PS51111"/>
    </source>
</evidence>
<dbReference type="CDD" id="cd01752">
    <property type="entry name" value="PLAT_polycystin"/>
    <property type="match status" value="1"/>
</dbReference>
<feature type="transmembrane region" description="Helical" evidence="10">
    <location>
        <begin position="2434"/>
        <end position="2456"/>
    </location>
</feature>
<dbReference type="Ensembl" id="ENSOABT00000078040.1">
    <property type="protein sequence ID" value="ENSOABP00000065237.1"/>
    <property type="gene ID" value="ENSOABG00000034016.1"/>
</dbReference>
<feature type="transmembrane region" description="Helical" evidence="10">
    <location>
        <begin position="2725"/>
        <end position="2746"/>
    </location>
</feature>
<dbReference type="Pfam" id="PF01477">
    <property type="entry name" value="PLAT"/>
    <property type="match status" value="1"/>
</dbReference>
<feature type="domain" description="PKD" evidence="11">
    <location>
        <begin position="286"/>
        <end position="346"/>
    </location>
</feature>
<dbReference type="Proteomes" id="UP000472276">
    <property type="component" value="Unassembled WGS sequence"/>
</dbReference>
<dbReference type="Gene3D" id="2.60.40.10">
    <property type="entry name" value="Immunoglobulins"/>
    <property type="match status" value="5"/>
</dbReference>
<feature type="domain" description="PKD" evidence="11">
    <location>
        <begin position="106"/>
        <end position="174"/>
    </location>
</feature>
<feature type="domain" description="PKD" evidence="11">
    <location>
        <begin position="28"/>
        <end position="84"/>
    </location>
</feature>
<feature type="transmembrane region" description="Helical" evidence="10">
    <location>
        <begin position="2107"/>
        <end position="2124"/>
    </location>
</feature>
<comment type="caution">
    <text evidence="8">Lacks conserved residue(s) required for the propagation of feature annotation.</text>
</comment>
<dbReference type="InterPro" id="IPR000434">
    <property type="entry name" value="PC1"/>
</dbReference>
<dbReference type="SMART" id="SM00308">
    <property type="entry name" value="LH2"/>
    <property type="match status" value="1"/>
</dbReference>
<keyword evidence="4" id="KW-0677">Repeat</keyword>
<dbReference type="InterPro" id="IPR000601">
    <property type="entry name" value="PKD_dom"/>
</dbReference>
<feature type="transmembrane region" description="Helical" evidence="10">
    <location>
        <begin position="1899"/>
        <end position="1919"/>
    </location>
</feature>
<dbReference type="GO" id="GO:0005261">
    <property type="term" value="F:monoatomic cation channel activity"/>
    <property type="evidence" value="ECO:0007669"/>
    <property type="project" value="TreeGrafter"/>
</dbReference>
<evidence type="ECO:0008006" key="16">
    <source>
        <dbReference type="Google" id="ProtNLM"/>
    </source>
</evidence>
<feature type="transmembrane region" description="Helical" evidence="10">
    <location>
        <begin position="2813"/>
        <end position="2836"/>
    </location>
</feature>
<keyword evidence="15" id="KW-1185">Reference proteome</keyword>
<feature type="compositionally biased region" description="Basic and acidic residues" evidence="9">
    <location>
        <begin position="3236"/>
        <end position="3247"/>
    </location>
</feature>
<evidence type="ECO:0000256" key="2">
    <source>
        <dbReference type="ARBA" id="ARBA00007200"/>
    </source>
</evidence>
<dbReference type="PANTHER" id="PTHR46730">
    <property type="entry name" value="POLYCYSTIN-1"/>
    <property type="match status" value="1"/>
</dbReference>
<evidence type="ECO:0000256" key="4">
    <source>
        <dbReference type="ARBA" id="ARBA00022737"/>
    </source>
</evidence>
<dbReference type="InterPro" id="IPR022409">
    <property type="entry name" value="PKD/Chitinase_dom"/>
</dbReference>
<dbReference type="SMART" id="SM00089">
    <property type="entry name" value="PKD"/>
    <property type="match status" value="10"/>
</dbReference>
<dbReference type="InterPro" id="IPR001024">
    <property type="entry name" value="PLAT/LH2_dom"/>
</dbReference>
<evidence type="ECO:0000259" key="11">
    <source>
        <dbReference type="PROSITE" id="PS50093"/>
    </source>
</evidence>
<protein>
    <recommendedName>
        <fullName evidence="16">Polycystic kidney disease 1b</fullName>
    </recommendedName>
</protein>
<dbReference type="CDD" id="cd00146">
    <property type="entry name" value="PKD"/>
    <property type="match status" value="5"/>
</dbReference>
<evidence type="ECO:0000313" key="15">
    <source>
        <dbReference type="Proteomes" id="UP000472276"/>
    </source>
</evidence>
<dbReference type="GO" id="GO:0006816">
    <property type="term" value="P:calcium ion transport"/>
    <property type="evidence" value="ECO:0007669"/>
    <property type="project" value="TreeGrafter"/>
</dbReference>
<dbReference type="SMART" id="SM00303">
    <property type="entry name" value="GPS"/>
    <property type="match status" value="1"/>
</dbReference>
<keyword evidence="3 10" id="KW-0812">Transmembrane</keyword>
<evidence type="ECO:0000256" key="7">
    <source>
        <dbReference type="ARBA" id="ARBA00023180"/>
    </source>
</evidence>
<feature type="transmembrane region" description="Helical" evidence="10">
    <location>
        <begin position="2144"/>
        <end position="2165"/>
    </location>
</feature>
<dbReference type="InterPro" id="IPR002859">
    <property type="entry name" value="PKD/REJ-like"/>
</dbReference>
<comment type="similarity">
    <text evidence="2">Belongs to the polycystin family.</text>
</comment>
<dbReference type="InterPro" id="IPR014010">
    <property type="entry name" value="REJ_dom"/>
</dbReference>
<dbReference type="PROSITE" id="PS50093">
    <property type="entry name" value="PKD"/>
    <property type="match status" value="6"/>
</dbReference>
<dbReference type="PROSITE" id="PS51111">
    <property type="entry name" value="REJ"/>
    <property type="match status" value="2"/>
</dbReference>
<evidence type="ECO:0000256" key="6">
    <source>
        <dbReference type="ARBA" id="ARBA00023136"/>
    </source>
</evidence>
<name>A0AAZ1XC66_OREAU</name>
<dbReference type="Pfam" id="PF00801">
    <property type="entry name" value="PKD"/>
    <property type="match status" value="6"/>
</dbReference>
<accession>A0AAZ1XC66</accession>
<dbReference type="InterPro" id="IPR013783">
    <property type="entry name" value="Ig-like_fold"/>
</dbReference>
<keyword evidence="6 10" id="KW-0472">Membrane</keyword>
<dbReference type="PRINTS" id="PR00500">
    <property type="entry name" value="POLYCYSTIN1"/>
</dbReference>
<evidence type="ECO:0000259" key="12">
    <source>
        <dbReference type="PROSITE" id="PS50095"/>
    </source>
</evidence>
<organism evidence="14 15">
    <name type="scientific">Oreochromis aureus</name>
    <name type="common">Israeli tilapia</name>
    <name type="synonym">Chromis aureus</name>
    <dbReference type="NCBI Taxonomy" id="47969"/>
    <lineage>
        <taxon>Eukaryota</taxon>
        <taxon>Metazoa</taxon>
        <taxon>Chordata</taxon>
        <taxon>Craniata</taxon>
        <taxon>Vertebrata</taxon>
        <taxon>Euteleostomi</taxon>
        <taxon>Actinopterygii</taxon>
        <taxon>Neopterygii</taxon>
        <taxon>Teleostei</taxon>
        <taxon>Neoteleostei</taxon>
        <taxon>Acanthomorphata</taxon>
        <taxon>Ovalentaria</taxon>
        <taxon>Cichlomorphae</taxon>
        <taxon>Cichliformes</taxon>
        <taxon>Cichlidae</taxon>
        <taxon>African cichlids</taxon>
        <taxon>Pseudocrenilabrinae</taxon>
        <taxon>Oreochromini</taxon>
        <taxon>Oreochromis</taxon>
    </lineage>
</organism>
<proteinExistence type="inferred from homology"/>
<keyword evidence="7" id="KW-0325">Glycoprotein</keyword>
<feature type="region of interest" description="Disordered" evidence="9">
    <location>
        <begin position="3225"/>
        <end position="3247"/>
    </location>
</feature>
<dbReference type="Pfam" id="PF08016">
    <property type="entry name" value="PKD_channel"/>
    <property type="match status" value="1"/>
</dbReference>
<dbReference type="InterPro" id="IPR000203">
    <property type="entry name" value="GPS"/>
</dbReference>
<dbReference type="Pfam" id="PF02010">
    <property type="entry name" value="REJ"/>
    <property type="match status" value="1"/>
</dbReference>
<dbReference type="FunFam" id="2.60.60.20:FF:000012">
    <property type="entry name" value="polycystin-1 isoform X2"/>
    <property type="match status" value="1"/>
</dbReference>
<evidence type="ECO:0000256" key="3">
    <source>
        <dbReference type="ARBA" id="ARBA00022692"/>
    </source>
</evidence>
<dbReference type="PROSITE" id="PS50095">
    <property type="entry name" value="PLAT"/>
    <property type="match status" value="1"/>
</dbReference>
<reference evidence="15" key="1">
    <citation type="submission" date="2020-03" db="EMBL/GenBank/DDBJ databases">
        <title>Evolution of repeat sequences and sex chromosomes of tilapia species revealed by chromosome-level genomes.</title>
        <authorList>
            <person name="Xu L."/>
            <person name="Tao W."/>
            <person name="Wang D."/>
            <person name="Zhou Q."/>
        </authorList>
    </citation>
    <scope>NUCLEOTIDE SEQUENCE [LARGE SCALE GENOMIC DNA]</scope>
    <source>
        <strain evidence="15">Israel</strain>
    </source>
</reference>
<dbReference type="SUPFAM" id="SSF49723">
    <property type="entry name" value="Lipase/lipooxygenase domain (PLAT/LH2 domain)"/>
    <property type="match status" value="1"/>
</dbReference>
<dbReference type="InterPro" id="IPR036392">
    <property type="entry name" value="PLAT/LH2_dom_sf"/>
</dbReference>
<feature type="domain" description="REJ" evidence="13">
    <location>
        <begin position="2011"/>
        <end position="2381"/>
    </location>
</feature>
<keyword evidence="5 10" id="KW-1133">Transmembrane helix</keyword>
<reference evidence="14" key="3">
    <citation type="submission" date="2025-09" db="UniProtKB">
        <authorList>
            <consortium name="Ensembl"/>
        </authorList>
    </citation>
    <scope>IDENTIFICATION</scope>
</reference>
<dbReference type="GO" id="GO:0005886">
    <property type="term" value="C:plasma membrane"/>
    <property type="evidence" value="ECO:0007669"/>
    <property type="project" value="TreeGrafter"/>
</dbReference>
<evidence type="ECO:0000256" key="8">
    <source>
        <dbReference type="PROSITE-ProRule" id="PRU00152"/>
    </source>
</evidence>
<evidence type="ECO:0000256" key="5">
    <source>
        <dbReference type="ARBA" id="ARBA00022989"/>
    </source>
</evidence>
<feature type="domain" description="PKD" evidence="11">
    <location>
        <begin position="895"/>
        <end position="950"/>
    </location>
</feature>
<dbReference type="InterPro" id="IPR035986">
    <property type="entry name" value="PKD_dom_sf"/>
</dbReference>
<dbReference type="InterPro" id="IPR013122">
    <property type="entry name" value="PKD1_2_channel"/>
</dbReference>
<evidence type="ECO:0000313" key="14">
    <source>
        <dbReference type="Ensembl" id="ENSOABP00000065237.1"/>
    </source>
</evidence>
<evidence type="ECO:0000256" key="9">
    <source>
        <dbReference type="SAM" id="MobiDB-lite"/>
    </source>
</evidence>